<evidence type="ECO:0000256" key="13">
    <source>
        <dbReference type="ARBA" id="ARBA00023304"/>
    </source>
</evidence>
<accession>A0A518C995</accession>
<gene>
    <name evidence="16" type="primary">leuB_2</name>
    <name evidence="16" type="ORF">Pan97_28350</name>
</gene>
<comment type="cofactor">
    <cofactor evidence="2">
        <name>Mg(2+)</name>
        <dbReference type="ChEBI" id="CHEBI:18420"/>
    </cofactor>
</comment>
<evidence type="ECO:0000256" key="1">
    <source>
        <dbReference type="ARBA" id="ARBA00001936"/>
    </source>
</evidence>
<evidence type="ECO:0000313" key="17">
    <source>
        <dbReference type="Proteomes" id="UP000318626"/>
    </source>
</evidence>
<keyword evidence="7" id="KW-0028">Amino-acid biosynthesis</keyword>
<evidence type="ECO:0000256" key="9">
    <source>
        <dbReference type="ARBA" id="ARBA00022842"/>
    </source>
</evidence>
<comment type="similarity">
    <text evidence="3">Belongs to the isocitrate and isopropylmalate dehydrogenases family. LeuB type 1 subfamily.</text>
</comment>
<dbReference type="Pfam" id="PF00180">
    <property type="entry name" value="Iso_dh"/>
    <property type="match status" value="1"/>
</dbReference>
<evidence type="ECO:0000256" key="7">
    <source>
        <dbReference type="ARBA" id="ARBA00022605"/>
    </source>
</evidence>
<sequence length="377" mass="40442">MIESVGDVSAQRLNLQKKYTIALLPGDGIGPEVMDAAVHIVNSLPRVLPNLGIELQTHEAGAQHYRKSGEVLPRAALEACRSADAVLLSAIGLPDVRQIDGTEVQPQMMMGLRRELDLFVAVRPVKSYPGVPTPLKSDASIDLVILRENLEGLFASFGGGCVVHDQVATDSIVITRNATSRLAEFAFRLASRRSGRPSDGKRMVTCVDKANVFRSFAFFRKVMSETSMAYPDVQFDAQYVDAMALYLVQNPSAYDILVMENQFGDILSDLGAGLVGGLGMAPSAEIGPRHGLFQPSHGSAPHLAGRNLANPIATILSAAMMFDWLGDKHKDPDAKQAAVLIEEAVIRTLQEGRVKTQDIGGNSTTSDVAAAIADHLG</sequence>
<evidence type="ECO:0000256" key="10">
    <source>
        <dbReference type="ARBA" id="ARBA00023002"/>
    </source>
</evidence>
<evidence type="ECO:0000256" key="11">
    <source>
        <dbReference type="ARBA" id="ARBA00023027"/>
    </source>
</evidence>
<keyword evidence="6" id="KW-0432">Leucine biosynthesis</keyword>
<keyword evidence="10 16" id="KW-0560">Oxidoreductase</keyword>
<dbReference type="SUPFAM" id="SSF53659">
    <property type="entry name" value="Isocitrate/Isopropylmalate dehydrogenase-like"/>
    <property type="match status" value="1"/>
</dbReference>
<evidence type="ECO:0000256" key="6">
    <source>
        <dbReference type="ARBA" id="ARBA00022430"/>
    </source>
</evidence>
<organism evidence="16 17">
    <name type="scientific">Bremerella volcania</name>
    <dbReference type="NCBI Taxonomy" id="2527984"/>
    <lineage>
        <taxon>Bacteria</taxon>
        <taxon>Pseudomonadati</taxon>
        <taxon>Planctomycetota</taxon>
        <taxon>Planctomycetia</taxon>
        <taxon>Pirellulales</taxon>
        <taxon>Pirellulaceae</taxon>
        <taxon>Bremerella</taxon>
    </lineage>
</organism>
<comment type="subunit">
    <text evidence="4">Homodimer.</text>
</comment>
<protein>
    <recommendedName>
        <fullName evidence="5">3-isopropylmalate dehydrogenase</fullName>
        <ecNumber evidence="5">1.1.1.85</ecNumber>
    </recommendedName>
    <alternativeName>
        <fullName evidence="14">3-IPM-DH</fullName>
    </alternativeName>
</protein>
<evidence type="ECO:0000313" key="16">
    <source>
        <dbReference type="EMBL" id="QDU75793.1"/>
    </source>
</evidence>
<keyword evidence="9" id="KW-0460">Magnesium</keyword>
<dbReference type="GO" id="GO:0046872">
    <property type="term" value="F:metal ion binding"/>
    <property type="evidence" value="ECO:0007669"/>
    <property type="project" value="UniProtKB-KW"/>
</dbReference>
<dbReference type="GO" id="GO:0003862">
    <property type="term" value="F:3-isopropylmalate dehydrogenase activity"/>
    <property type="evidence" value="ECO:0007669"/>
    <property type="project" value="UniProtKB-EC"/>
</dbReference>
<dbReference type="FunFam" id="3.40.718.10:FF:000006">
    <property type="entry name" value="3-isopropylmalate dehydrogenase"/>
    <property type="match status" value="1"/>
</dbReference>
<dbReference type="EC" id="1.1.1.85" evidence="5"/>
<dbReference type="RefSeq" id="WP_196782101.1">
    <property type="nucleotide sequence ID" value="NZ_CP036289.1"/>
</dbReference>
<keyword evidence="11" id="KW-0520">NAD</keyword>
<dbReference type="InterPro" id="IPR024084">
    <property type="entry name" value="IsoPropMal-DH-like_dom"/>
</dbReference>
<evidence type="ECO:0000256" key="3">
    <source>
        <dbReference type="ARBA" id="ARBA00008319"/>
    </source>
</evidence>
<keyword evidence="12" id="KW-0464">Manganese</keyword>
<dbReference type="InterPro" id="IPR050501">
    <property type="entry name" value="ICDH/IPMDH"/>
</dbReference>
<evidence type="ECO:0000256" key="8">
    <source>
        <dbReference type="ARBA" id="ARBA00022723"/>
    </source>
</evidence>
<dbReference type="AlphaFoldDB" id="A0A518C995"/>
<feature type="domain" description="Isopropylmalate dehydrogenase-like" evidence="15">
    <location>
        <begin position="20"/>
        <end position="372"/>
    </location>
</feature>
<dbReference type="GO" id="GO:0009098">
    <property type="term" value="P:L-leucine biosynthetic process"/>
    <property type="evidence" value="ECO:0007669"/>
    <property type="project" value="UniProtKB-KW"/>
</dbReference>
<keyword evidence="17" id="KW-1185">Reference proteome</keyword>
<dbReference type="KEGG" id="bvo:Pan97_28350"/>
<keyword evidence="8" id="KW-0479">Metal-binding</keyword>
<evidence type="ECO:0000256" key="2">
    <source>
        <dbReference type="ARBA" id="ARBA00001946"/>
    </source>
</evidence>
<dbReference type="EMBL" id="CP036289">
    <property type="protein sequence ID" value="QDU75793.1"/>
    <property type="molecule type" value="Genomic_DNA"/>
</dbReference>
<evidence type="ECO:0000259" key="15">
    <source>
        <dbReference type="SMART" id="SM01329"/>
    </source>
</evidence>
<evidence type="ECO:0000256" key="5">
    <source>
        <dbReference type="ARBA" id="ARBA00013101"/>
    </source>
</evidence>
<dbReference type="Proteomes" id="UP000318626">
    <property type="component" value="Chromosome"/>
</dbReference>
<proteinExistence type="inferred from homology"/>
<reference evidence="17" key="1">
    <citation type="submission" date="2019-02" db="EMBL/GenBank/DDBJ databases">
        <title>Deep-cultivation of Planctomycetes and their phenomic and genomic characterization uncovers novel biology.</title>
        <authorList>
            <person name="Wiegand S."/>
            <person name="Jogler M."/>
            <person name="Boedeker C."/>
            <person name="Pinto D."/>
            <person name="Vollmers J."/>
            <person name="Rivas-Marin E."/>
            <person name="Kohn T."/>
            <person name="Peeters S.H."/>
            <person name="Heuer A."/>
            <person name="Rast P."/>
            <person name="Oberbeckmann S."/>
            <person name="Bunk B."/>
            <person name="Jeske O."/>
            <person name="Meyerdierks A."/>
            <person name="Storesund J.E."/>
            <person name="Kallscheuer N."/>
            <person name="Luecker S."/>
            <person name="Lage O.M."/>
            <person name="Pohl T."/>
            <person name="Merkel B.J."/>
            <person name="Hornburger P."/>
            <person name="Mueller R.-W."/>
            <person name="Bruemmer F."/>
            <person name="Labrenz M."/>
            <person name="Spormann A.M."/>
            <person name="Op den Camp H."/>
            <person name="Overmann J."/>
            <person name="Amann R."/>
            <person name="Jetten M.S.M."/>
            <person name="Mascher T."/>
            <person name="Medema M.H."/>
            <person name="Devos D.P."/>
            <person name="Kaster A.-K."/>
            <person name="Ovreas L."/>
            <person name="Rohde M."/>
            <person name="Galperin M.Y."/>
            <person name="Jogler C."/>
        </authorList>
    </citation>
    <scope>NUCLEOTIDE SEQUENCE [LARGE SCALE GENOMIC DNA]</scope>
    <source>
        <strain evidence="17">Pan97</strain>
    </source>
</reference>
<dbReference type="SMART" id="SM01329">
    <property type="entry name" value="Iso_dh"/>
    <property type="match status" value="1"/>
</dbReference>
<comment type="cofactor">
    <cofactor evidence="1">
        <name>Mn(2+)</name>
        <dbReference type="ChEBI" id="CHEBI:29035"/>
    </cofactor>
</comment>
<dbReference type="PANTHER" id="PTHR43275">
    <property type="entry name" value="D-MALATE DEHYDROGENASE [DECARBOXYLATING]"/>
    <property type="match status" value="1"/>
</dbReference>
<evidence type="ECO:0000256" key="14">
    <source>
        <dbReference type="ARBA" id="ARBA00033138"/>
    </source>
</evidence>
<keyword evidence="13" id="KW-0100">Branched-chain amino acid biosynthesis</keyword>
<evidence type="ECO:0000256" key="12">
    <source>
        <dbReference type="ARBA" id="ARBA00023211"/>
    </source>
</evidence>
<dbReference type="Gene3D" id="3.40.718.10">
    <property type="entry name" value="Isopropylmalate Dehydrogenase"/>
    <property type="match status" value="1"/>
</dbReference>
<dbReference type="PANTHER" id="PTHR43275:SF1">
    <property type="entry name" value="D-MALATE DEHYDROGENASE [DECARBOXYLATING]"/>
    <property type="match status" value="1"/>
</dbReference>
<name>A0A518C995_9BACT</name>
<evidence type="ECO:0000256" key="4">
    <source>
        <dbReference type="ARBA" id="ARBA00011738"/>
    </source>
</evidence>